<evidence type="ECO:0000313" key="3">
    <source>
        <dbReference type="EMBL" id="KAK6803811.1"/>
    </source>
</evidence>
<comment type="caution">
    <text evidence="3">The sequence shown here is derived from an EMBL/GenBank/DDBJ whole genome shotgun (WGS) entry which is preliminary data.</text>
</comment>
<dbReference type="InterPro" id="IPR051494">
    <property type="entry name" value="BSD_domain-containing"/>
</dbReference>
<feature type="compositionally biased region" description="Low complexity" evidence="1">
    <location>
        <begin position="23"/>
        <end position="32"/>
    </location>
</feature>
<gene>
    <name evidence="3" type="ORF">RDI58_001595</name>
</gene>
<feature type="region of interest" description="Disordered" evidence="1">
    <location>
        <begin position="273"/>
        <end position="441"/>
    </location>
</feature>
<dbReference type="InterPro" id="IPR005607">
    <property type="entry name" value="BSD_dom"/>
</dbReference>
<feature type="compositionally biased region" description="Acidic residues" evidence="1">
    <location>
        <begin position="273"/>
        <end position="290"/>
    </location>
</feature>
<dbReference type="Gene3D" id="1.10.3970.10">
    <property type="entry name" value="BSD domain"/>
    <property type="match status" value="1"/>
</dbReference>
<dbReference type="PANTHER" id="PTHR16019:SF25">
    <property type="entry name" value="BSD DOMAIN-CONTAINING PROTEIN 1-LIKE"/>
    <property type="match status" value="1"/>
</dbReference>
<feature type="compositionally biased region" description="Acidic residues" evidence="1">
    <location>
        <begin position="422"/>
        <end position="441"/>
    </location>
</feature>
<feature type="compositionally biased region" description="Basic and acidic residues" evidence="1">
    <location>
        <begin position="339"/>
        <end position="367"/>
    </location>
</feature>
<dbReference type="SUPFAM" id="SSF140383">
    <property type="entry name" value="BSD domain-like"/>
    <property type="match status" value="1"/>
</dbReference>
<feature type="compositionally biased region" description="Acidic residues" evidence="1">
    <location>
        <begin position="10"/>
        <end position="19"/>
    </location>
</feature>
<dbReference type="AlphaFoldDB" id="A0AAN8UEM1"/>
<evidence type="ECO:0000256" key="1">
    <source>
        <dbReference type="SAM" id="MobiDB-lite"/>
    </source>
</evidence>
<keyword evidence="4" id="KW-1185">Reference proteome</keyword>
<evidence type="ECO:0000259" key="2">
    <source>
        <dbReference type="PROSITE" id="PS50858"/>
    </source>
</evidence>
<protein>
    <recommendedName>
        <fullName evidence="2">BSD domain-containing protein</fullName>
    </recommendedName>
</protein>
<evidence type="ECO:0000313" key="4">
    <source>
        <dbReference type="Proteomes" id="UP001371456"/>
    </source>
</evidence>
<sequence length="441" mass="49018">MDFFKSVFTDDPEFSDTDDAPTSPSYSQSQPESPNPNPNHDVPAITNAWTFGSTLFRTIASKSESVVQNYRRDFEEFSSGLKIETATIREVASRVVKDLPARFESGAAVAQESLESVGQAIDNIGSTVSEIIAHGKESILDNDSDSELSENSSRSLGKSSSLEQNLNLNAKPYSRIDATIRAIQCDAKTYCDEPEDMIDYNEWKLGFVLEEMNGEMEGLIKENGVINEIYSEVVPSMVDQETFWSRYFYKVYRIRKADEARARLVKRAISGEEEEELSWDVDDEDNEDTEGSNGVASENVAKEEVEKKMDSLQVDDRARSLVSREDEKETALETTSDGGDEKGILAGRVDDAESRGDRGSSEGKNDNSDFSVVSSQVSSHEGDDLGWDEIEDIASGDEIKVPERMSSNKVDLRKRLSAAEDAHEEELSWDSEDDDEEAAKS</sequence>
<dbReference type="Pfam" id="PF03909">
    <property type="entry name" value="BSD"/>
    <property type="match status" value="1"/>
</dbReference>
<reference evidence="3 4" key="1">
    <citation type="submission" date="2024-02" db="EMBL/GenBank/DDBJ databases">
        <title>de novo genome assembly of Solanum bulbocastanum strain 11H21.</title>
        <authorList>
            <person name="Hosaka A.J."/>
        </authorList>
    </citation>
    <scope>NUCLEOTIDE SEQUENCE [LARGE SCALE GENOMIC DNA]</scope>
    <source>
        <tissue evidence="3">Young leaves</tissue>
    </source>
</reference>
<feature type="domain" description="BSD" evidence="2">
    <location>
        <begin position="203"/>
        <end position="255"/>
    </location>
</feature>
<dbReference type="Proteomes" id="UP001371456">
    <property type="component" value="Unassembled WGS sequence"/>
</dbReference>
<dbReference type="SMART" id="SM00751">
    <property type="entry name" value="BSD"/>
    <property type="match status" value="1"/>
</dbReference>
<feature type="compositionally biased region" description="Basic and acidic residues" evidence="1">
    <location>
        <begin position="410"/>
        <end position="421"/>
    </location>
</feature>
<dbReference type="PANTHER" id="PTHR16019">
    <property type="entry name" value="SYNAPSE-ASSOCIATED PROTEIN"/>
    <property type="match status" value="1"/>
</dbReference>
<dbReference type="GO" id="GO:0005737">
    <property type="term" value="C:cytoplasm"/>
    <property type="evidence" value="ECO:0007669"/>
    <property type="project" value="TreeGrafter"/>
</dbReference>
<name>A0AAN8UEM1_SOLBU</name>
<accession>A0AAN8UEM1</accession>
<feature type="compositionally biased region" description="Basic and acidic residues" evidence="1">
    <location>
        <begin position="300"/>
        <end position="331"/>
    </location>
</feature>
<feature type="compositionally biased region" description="Acidic residues" evidence="1">
    <location>
        <begin position="384"/>
        <end position="395"/>
    </location>
</feature>
<dbReference type="EMBL" id="JBANQN010000001">
    <property type="protein sequence ID" value="KAK6803811.1"/>
    <property type="molecule type" value="Genomic_DNA"/>
</dbReference>
<dbReference type="InterPro" id="IPR035925">
    <property type="entry name" value="BSD_dom_sf"/>
</dbReference>
<dbReference type="PROSITE" id="PS50858">
    <property type="entry name" value="BSD"/>
    <property type="match status" value="1"/>
</dbReference>
<organism evidence="3 4">
    <name type="scientific">Solanum bulbocastanum</name>
    <name type="common">Wild potato</name>
    <dbReference type="NCBI Taxonomy" id="147425"/>
    <lineage>
        <taxon>Eukaryota</taxon>
        <taxon>Viridiplantae</taxon>
        <taxon>Streptophyta</taxon>
        <taxon>Embryophyta</taxon>
        <taxon>Tracheophyta</taxon>
        <taxon>Spermatophyta</taxon>
        <taxon>Magnoliopsida</taxon>
        <taxon>eudicotyledons</taxon>
        <taxon>Gunneridae</taxon>
        <taxon>Pentapetalae</taxon>
        <taxon>asterids</taxon>
        <taxon>lamiids</taxon>
        <taxon>Solanales</taxon>
        <taxon>Solanaceae</taxon>
        <taxon>Solanoideae</taxon>
        <taxon>Solaneae</taxon>
        <taxon>Solanum</taxon>
    </lineage>
</organism>
<feature type="region of interest" description="Disordered" evidence="1">
    <location>
        <begin position="1"/>
        <end position="44"/>
    </location>
</feature>
<proteinExistence type="predicted"/>